<dbReference type="EMBL" id="NPEX01000282">
    <property type="protein sequence ID" value="RAI39543.1"/>
    <property type="molecule type" value="Genomic_DNA"/>
</dbReference>
<keyword evidence="2" id="KW-0560">Oxidoreductase</keyword>
<dbReference type="GO" id="GO:0016491">
    <property type="term" value="F:oxidoreductase activity"/>
    <property type="evidence" value="ECO:0007669"/>
    <property type="project" value="UniProtKB-KW"/>
</dbReference>
<organism evidence="5 6">
    <name type="scientific">Rhodoplanes roseus</name>
    <dbReference type="NCBI Taxonomy" id="29409"/>
    <lineage>
        <taxon>Bacteria</taxon>
        <taxon>Pseudomonadati</taxon>
        <taxon>Pseudomonadota</taxon>
        <taxon>Alphaproteobacteria</taxon>
        <taxon>Hyphomicrobiales</taxon>
        <taxon>Nitrobacteraceae</taxon>
        <taxon>Rhodoplanes</taxon>
    </lineage>
</organism>
<sequence length="245" mass="25358">SGERLSADVVIVNADVAAVADGRLGATARRAVPRVAAEARSLSAVTWTMLAEAEGFALHHHTVFFSRDYPGEFDALQRGRAVPADPTVYVCAQDRAPGSADPFGPERLLMLINAPPNGDTARFSPEALAACENATLARLAACGLRLRIVPDACTVTTPADFHRLFPGTGGALYGRASHGWMASFQRPGSRTRIPGLYLAGGSTHPGPGVPMAALSGRLAAAAATADRASTSRSPRAAISGGTSTR</sequence>
<feature type="compositionally biased region" description="Low complexity" evidence="3">
    <location>
        <begin position="223"/>
        <end position="237"/>
    </location>
</feature>
<dbReference type="Proteomes" id="UP000249130">
    <property type="component" value="Unassembled WGS sequence"/>
</dbReference>
<feature type="non-terminal residue" evidence="5">
    <location>
        <position position="1"/>
    </location>
</feature>
<reference evidence="5 6" key="1">
    <citation type="submission" date="2017-07" db="EMBL/GenBank/DDBJ databases">
        <title>Draft Genome Sequences of Select Purple Nonsulfur Bacteria.</title>
        <authorList>
            <person name="Lasarre B."/>
            <person name="Mckinlay J.B."/>
        </authorList>
    </citation>
    <scope>NUCLEOTIDE SEQUENCE [LARGE SCALE GENOMIC DNA]</scope>
    <source>
        <strain evidence="5 6">DSM 5909</strain>
    </source>
</reference>
<dbReference type="AlphaFoldDB" id="A0A327KPJ0"/>
<accession>A0A327KPJ0</accession>
<dbReference type="PANTHER" id="PTHR43734">
    <property type="entry name" value="PHYTOENE DESATURASE"/>
    <property type="match status" value="1"/>
</dbReference>
<evidence type="ECO:0000259" key="4">
    <source>
        <dbReference type="Pfam" id="PF01593"/>
    </source>
</evidence>
<evidence type="ECO:0000256" key="1">
    <source>
        <dbReference type="ARBA" id="ARBA00006046"/>
    </source>
</evidence>
<evidence type="ECO:0000313" key="6">
    <source>
        <dbReference type="Proteomes" id="UP000249130"/>
    </source>
</evidence>
<evidence type="ECO:0000256" key="2">
    <source>
        <dbReference type="ARBA" id="ARBA00023002"/>
    </source>
</evidence>
<feature type="region of interest" description="Disordered" evidence="3">
    <location>
        <begin position="223"/>
        <end position="245"/>
    </location>
</feature>
<evidence type="ECO:0000313" key="5">
    <source>
        <dbReference type="EMBL" id="RAI39543.1"/>
    </source>
</evidence>
<dbReference type="SUPFAM" id="SSF51905">
    <property type="entry name" value="FAD/NAD(P)-binding domain"/>
    <property type="match status" value="1"/>
</dbReference>
<dbReference type="InterPro" id="IPR002937">
    <property type="entry name" value="Amino_oxidase"/>
</dbReference>
<gene>
    <name evidence="5" type="ORF">CH341_25615</name>
</gene>
<dbReference type="RefSeq" id="WP_210208615.1">
    <property type="nucleotide sequence ID" value="NZ_NPEX01000282.1"/>
</dbReference>
<proteinExistence type="inferred from homology"/>
<keyword evidence="6" id="KW-1185">Reference proteome</keyword>
<comment type="similarity">
    <text evidence="1">Belongs to the carotenoid/retinoid oxidoreductase family.</text>
</comment>
<evidence type="ECO:0000256" key="3">
    <source>
        <dbReference type="SAM" id="MobiDB-lite"/>
    </source>
</evidence>
<dbReference type="InterPro" id="IPR036188">
    <property type="entry name" value="FAD/NAD-bd_sf"/>
</dbReference>
<feature type="domain" description="Amine oxidase" evidence="4">
    <location>
        <begin position="2"/>
        <end position="222"/>
    </location>
</feature>
<dbReference type="PANTHER" id="PTHR43734:SF7">
    <property type="entry name" value="4,4'-DIAPONEUROSPORENE OXYGENASE"/>
    <property type="match status" value="1"/>
</dbReference>
<protein>
    <submittedName>
        <fullName evidence="5">CrtD protein</fullName>
    </submittedName>
</protein>
<comment type="caution">
    <text evidence="5">The sequence shown here is derived from an EMBL/GenBank/DDBJ whole genome shotgun (WGS) entry which is preliminary data.</text>
</comment>
<dbReference type="Pfam" id="PF01593">
    <property type="entry name" value="Amino_oxidase"/>
    <property type="match status" value="1"/>
</dbReference>
<name>A0A327KPJ0_9BRAD</name>